<dbReference type="EMBL" id="CAKLBY020000101">
    <property type="protein sequence ID" value="CAK7926598.1"/>
    <property type="molecule type" value="Genomic_DNA"/>
</dbReference>
<dbReference type="Proteomes" id="UP001162060">
    <property type="component" value="Unassembled WGS sequence"/>
</dbReference>
<evidence type="ECO:0000313" key="2">
    <source>
        <dbReference type="EMBL" id="CAK7896607.1"/>
    </source>
</evidence>
<organism evidence="3 4">
    <name type="scientific">Peronospora matthiolae</name>
    <dbReference type="NCBI Taxonomy" id="2874970"/>
    <lineage>
        <taxon>Eukaryota</taxon>
        <taxon>Sar</taxon>
        <taxon>Stramenopiles</taxon>
        <taxon>Oomycota</taxon>
        <taxon>Peronosporomycetes</taxon>
        <taxon>Peronosporales</taxon>
        <taxon>Peronosporaceae</taxon>
        <taxon>Peronospora</taxon>
    </lineage>
</organism>
<name>A0AAV1TYU6_9STRA</name>
<evidence type="ECO:0000256" key="1">
    <source>
        <dbReference type="SAM" id="MobiDB-lite"/>
    </source>
</evidence>
<reference evidence="3" key="1">
    <citation type="submission" date="2024-01" db="EMBL/GenBank/DDBJ databases">
        <authorList>
            <person name="Webb A."/>
        </authorList>
    </citation>
    <scope>NUCLEOTIDE SEQUENCE</scope>
    <source>
        <strain evidence="3">Pm1</strain>
    </source>
</reference>
<protein>
    <submittedName>
        <fullName evidence="3">Uncharacterized protein</fullName>
    </submittedName>
</protein>
<comment type="caution">
    <text evidence="3">The sequence shown here is derived from an EMBL/GenBank/DDBJ whole genome shotgun (WGS) entry which is preliminary data.</text>
</comment>
<sequence>MAQMIAKGVTAKSAATDTEPVEHEAVGKAAAPDETVSGEVGLPASSRYRAKSNMAARGTNWMGLSCLWLGRDQSSHVRDTEAGRGQFQGNGCKCCERHASTLAQSPTNGASWISLAIAFENLFFGCKGGDAYQKSWG</sequence>
<evidence type="ECO:0000313" key="4">
    <source>
        <dbReference type="Proteomes" id="UP001162060"/>
    </source>
</evidence>
<feature type="region of interest" description="Disordered" evidence="1">
    <location>
        <begin position="1"/>
        <end position="40"/>
    </location>
</feature>
<dbReference type="AlphaFoldDB" id="A0AAV1TYU6"/>
<proteinExistence type="predicted"/>
<accession>A0AAV1TYU6</accession>
<evidence type="ECO:0000313" key="3">
    <source>
        <dbReference type="EMBL" id="CAK7926598.1"/>
    </source>
</evidence>
<gene>
    <name evidence="3" type="ORF">PM001_LOCUS11748</name>
    <name evidence="2" type="ORF">PM001_LOCUS1273</name>
</gene>
<dbReference type="EMBL" id="CAKLBY020000014">
    <property type="protein sequence ID" value="CAK7896607.1"/>
    <property type="molecule type" value="Genomic_DNA"/>
</dbReference>